<evidence type="ECO:0000256" key="2">
    <source>
        <dbReference type="ARBA" id="ARBA00022448"/>
    </source>
</evidence>
<dbReference type="Proteomes" id="UP000778578">
    <property type="component" value="Unassembled WGS sequence"/>
</dbReference>
<dbReference type="PROSITE" id="PS50850">
    <property type="entry name" value="MFS"/>
    <property type="match status" value="1"/>
</dbReference>
<feature type="transmembrane region" description="Helical" evidence="9">
    <location>
        <begin position="322"/>
        <end position="340"/>
    </location>
</feature>
<keyword evidence="6 9" id="KW-0472">Membrane</keyword>
<dbReference type="RefSeq" id="WP_222965939.1">
    <property type="nucleotide sequence ID" value="NZ_JAINZZ010000035.1"/>
</dbReference>
<keyword evidence="3" id="KW-1003">Cell membrane</keyword>
<feature type="transmembrane region" description="Helical" evidence="9">
    <location>
        <begin position="250"/>
        <end position="267"/>
    </location>
</feature>
<feature type="domain" description="Major facilitator superfamily (MFS) profile" evidence="10">
    <location>
        <begin position="32"/>
        <end position="476"/>
    </location>
</feature>
<feature type="transmembrane region" description="Helical" evidence="9">
    <location>
        <begin position="425"/>
        <end position="447"/>
    </location>
</feature>
<keyword evidence="7" id="KW-0046">Antibiotic resistance</keyword>
<reference evidence="11 12" key="1">
    <citation type="submission" date="2021-08" db="EMBL/GenBank/DDBJ databases">
        <title>WGS of actinomycetes from Thailand.</title>
        <authorList>
            <person name="Thawai C."/>
        </authorList>
    </citation>
    <scope>NUCLEOTIDE SEQUENCE [LARGE SCALE GENOMIC DNA]</scope>
    <source>
        <strain evidence="11 12">PLK6-54</strain>
    </source>
</reference>
<organism evidence="11 12">
    <name type="scientific">Actinacidiphila acidipaludis</name>
    <dbReference type="NCBI Taxonomy" id="2873382"/>
    <lineage>
        <taxon>Bacteria</taxon>
        <taxon>Bacillati</taxon>
        <taxon>Actinomycetota</taxon>
        <taxon>Actinomycetes</taxon>
        <taxon>Kitasatosporales</taxon>
        <taxon>Streptomycetaceae</taxon>
        <taxon>Actinacidiphila</taxon>
    </lineage>
</organism>
<accession>A0ABS7QBZ5</accession>
<feature type="transmembrane region" description="Helical" evidence="9">
    <location>
        <begin position="381"/>
        <end position="404"/>
    </location>
</feature>
<keyword evidence="4 9" id="KW-0812">Transmembrane</keyword>
<dbReference type="Gene3D" id="1.20.1250.20">
    <property type="entry name" value="MFS general substrate transporter like domains"/>
    <property type="match status" value="1"/>
</dbReference>
<evidence type="ECO:0000256" key="6">
    <source>
        <dbReference type="ARBA" id="ARBA00023136"/>
    </source>
</evidence>
<dbReference type="InterPro" id="IPR020846">
    <property type="entry name" value="MFS_dom"/>
</dbReference>
<keyword evidence="5 9" id="KW-1133">Transmembrane helix</keyword>
<gene>
    <name evidence="11" type="ORF">K7862_23985</name>
</gene>
<name>A0ABS7QBZ5_9ACTN</name>
<dbReference type="InterPro" id="IPR005829">
    <property type="entry name" value="Sugar_transporter_CS"/>
</dbReference>
<evidence type="ECO:0000256" key="5">
    <source>
        <dbReference type="ARBA" id="ARBA00022989"/>
    </source>
</evidence>
<proteinExistence type="predicted"/>
<feature type="transmembrane region" description="Helical" evidence="9">
    <location>
        <begin position="32"/>
        <end position="54"/>
    </location>
</feature>
<dbReference type="NCBIfam" id="TIGR00711">
    <property type="entry name" value="efflux_EmrB"/>
    <property type="match status" value="1"/>
</dbReference>
<evidence type="ECO:0000256" key="1">
    <source>
        <dbReference type="ARBA" id="ARBA00004651"/>
    </source>
</evidence>
<feature type="transmembrane region" description="Helical" evidence="9">
    <location>
        <begin position="217"/>
        <end position="238"/>
    </location>
</feature>
<evidence type="ECO:0000256" key="4">
    <source>
        <dbReference type="ARBA" id="ARBA00022692"/>
    </source>
</evidence>
<keyword evidence="12" id="KW-1185">Reference proteome</keyword>
<dbReference type="PANTHER" id="PTHR42718">
    <property type="entry name" value="MAJOR FACILITATOR SUPERFAMILY MULTIDRUG TRANSPORTER MFSC"/>
    <property type="match status" value="1"/>
</dbReference>
<comment type="caution">
    <text evidence="11">The sequence shown here is derived from an EMBL/GenBank/DDBJ whole genome shotgun (WGS) entry which is preliminary data.</text>
</comment>
<evidence type="ECO:0000256" key="8">
    <source>
        <dbReference type="SAM" id="MobiDB-lite"/>
    </source>
</evidence>
<feature type="transmembrane region" description="Helical" evidence="9">
    <location>
        <begin position="127"/>
        <end position="145"/>
    </location>
</feature>
<evidence type="ECO:0000313" key="12">
    <source>
        <dbReference type="Proteomes" id="UP000778578"/>
    </source>
</evidence>
<dbReference type="EMBL" id="JAINZZ010000035">
    <property type="protein sequence ID" value="MBY8880673.1"/>
    <property type="molecule type" value="Genomic_DNA"/>
</dbReference>
<evidence type="ECO:0000259" key="10">
    <source>
        <dbReference type="PROSITE" id="PS50850"/>
    </source>
</evidence>
<feature type="transmembrane region" description="Helical" evidence="9">
    <location>
        <begin position="352"/>
        <end position="369"/>
    </location>
</feature>
<dbReference type="InterPro" id="IPR036259">
    <property type="entry name" value="MFS_trans_sf"/>
</dbReference>
<dbReference type="CDD" id="cd17321">
    <property type="entry name" value="MFS_MMR_MDR_like"/>
    <property type="match status" value="1"/>
</dbReference>
<feature type="transmembrane region" description="Helical" evidence="9">
    <location>
        <begin position="453"/>
        <end position="470"/>
    </location>
</feature>
<feature type="transmembrane region" description="Helical" evidence="9">
    <location>
        <begin position="288"/>
        <end position="310"/>
    </location>
</feature>
<dbReference type="PANTHER" id="PTHR42718:SF48">
    <property type="entry name" value="CONSERVED TWO-DOMAIN MEMBRANE PROTEIN-RELATED"/>
    <property type="match status" value="1"/>
</dbReference>
<comment type="subcellular location">
    <subcellularLocation>
        <location evidence="1">Cell membrane</location>
        <topology evidence="1">Multi-pass membrane protein</topology>
    </subcellularLocation>
</comment>
<sequence>MTIPERTPAPGTSGTTADAHDSPAARRRALRVLALSSLGVFVVFLDTTIVNVAFETISRGFHTTTGHLAWVLNAYSLVFAAVLIPAGRIADRYGRKRVFLTGITGFALTSALCGIAPSAGVLIGSRALQAAFAALVTPTSLALVLPEFPPARRPMAIGTWGAMGAAAAALGPTTGALLTQYASWRWIFLVNVPICALVLVVGLRLLRETREQHANGLPDPVGVVLVAAMPAALSLAIIEGPSWGWSDPRVIAAFAVAVALLPVFLLRTRAAANPVMDLALFRVRQFRVVNASSLVFSSAFYGMLLANILFLQTVWGYSVLRAALASAPSPLVVTAVARTASRLGHAYGPKRVLSAGALCWAVGLTLLALGTSGHPHWVTGFLPASLIIGLGIGLTLPVQSGAAVQALPAARLAVGSAINASFRQLGAVLGISVFVAVLATPTPATAVDSFHRVWWVLGALGLASGLLLHLPRLGRPAGGTDDADGPTPAETVATESAPAG</sequence>
<dbReference type="InterPro" id="IPR011701">
    <property type="entry name" value="MFS"/>
</dbReference>
<dbReference type="InterPro" id="IPR004638">
    <property type="entry name" value="EmrB-like"/>
</dbReference>
<feature type="region of interest" description="Disordered" evidence="8">
    <location>
        <begin position="1"/>
        <end position="22"/>
    </location>
</feature>
<protein>
    <submittedName>
        <fullName evidence="11">MFS transporter</fullName>
    </submittedName>
</protein>
<dbReference type="Pfam" id="PF07690">
    <property type="entry name" value="MFS_1"/>
    <property type="match status" value="1"/>
</dbReference>
<dbReference type="SUPFAM" id="SSF103473">
    <property type="entry name" value="MFS general substrate transporter"/>
    <property type="match status" value="1"/>
</dbReference>
<evidence type="ECO:0000256" key="7">
    <source>
        <dbReference type="ARBA" id="ARBA00023251"/>
    </source>
</evidence>
<feature type="transmembrane region" description="Helical" evidence="9">
    <location>
        <begin position="184"/>
        <end position="205"/>
    </location>
</feature>
<evidence type="ECO:0000256" key="9">
    <source>
        <dbReference type="SAM" id="Phobius"/>
    </source>
</evidence>
<feature type="region of interest" description="Disordered" evidence="8">
    <location>
        <begin position="478"/>
        <end position="500"/>
    </location>
</feature>
<feature type="transmembrane region" description="Helical" evidence="9">
    <location>
        <begin position="66"/>
        <end position="86"/>
    </location>
</feature>
<dbReference type="PROSITE" id="PS00216">
    <property type="entry name" value="SUGAR_TRANSPORT_1"/>
    <property type="match status" value="1"/>
</dbReference>
<feature type="transmembrane region" description="Helical" evidence="9">
    <location>
        <begin position="157"/>
        <end position="178"/>
    </location>
</feature>
<dbReference type="Gene3D" id="1.20.1720.10">
    <property type="entry name" value="Multidrug resistance protein D"/>
    <property type="match status" value="1"/>
</dbReference>
<feature type="transmembrane region" description="Helical" evidence="9">
    <location>
        <begin position="98"/>
        <end position="121"/>
    </location>
</feature>
<evidence type="ECO:0000256" key="3">
    <source>
        <dbReference type="ARBA" id="ARBA00022475"/>
    </source>
</evidence>
<evidence type="ECO:0000313" key="11">
    <source>
        <dbReference type="EMBL" id="MBY8880673.1"/>
    </source>
</evidence>
<keyword evidence="2" id="KW-0813">Transport</keyword>